<comment type="caution">
    <text evidence="2">The sequence shown here is derived from an EMBL/GenBank/DDBJ whole genome shotgun (WGS) entry which is preliminary data.</text>
</comment>
<keyword evidence="3" id="KW-1185">Reference proteome</keyword>
<protein>
    <submittedName>
        <fullName evidence="2">Flavoprotein</fullName>
    </submittedName>
</protein>
<dbReference type="OrthoDB" id="161343at2"/>
<organism evidence="2 3">
    <name type="scientific">Krasilnikovia cinnamomea</name>
    <dbReference type="NCBI Taxonomy" id="349313"/>
    <lineage>
        <taxon>Bacteria</taxon>
        <taxon>Bacillati</taxon>
        <taxon>Actinomycetota</taxon>
        <taxon>Actinomycetes</taxon>
        <taxon>Micromonosporales</taxon>
        <taxon>Micromonosporaceae</taxon>
        <taxon>Krasilnikovia</taxon>
    </lineage>
</organism>
<evidence type="ECO:0000313" key="2">
    <source>
        <dbReference type="EMBL" id="RZU54385.1"/>
    </source>
</evidence>
<dbReference type="InterPro" id="IPR003382">
    <property type="entry name" value="Flavoprotein"/>
</dbReference>
<name>A0A4Q7ZUX2_9ACTN</name>
<proteinExistence type="predicted"/>
<dbReference type="Gene3D" id="3.40.50.1950">
    <property type="entry name" value="Flavin prenyltransferase-like"/>
    <property type="match status" value="1"/>
</dbReference>
<dbReference type="Pfam" id="PF02441">
    <property type="entry name" value="Flavoprotein"/>
    <property type="match status" value="1"/>
</dbReference>
<evidence type="ECO:0000259" key="1">
    <source>
        <dbReference type="Pfam" id="PF02441"/>
    </source>
</evidence>
<feature type="domain" description="Flavoprotein" evidence="1">
    <location>
        <begin position="5"/>
        <end position="126"/>
    </location>
</feature>
<dbReference type="GO" id="GO:0003824">
    <property type="term" value="F:catalytic activity"/>
    <property type="evidence" value="ECO:0007669"/>
    <property type="project" value="InterPro"/>
</dbReference>
<dbReference type="AlphaFoldDB" id="A0A4Q7ZUX2"/>
<accession>A0A4Q7ZUX2</accession>
<dbReference type="RefSeq" id="WP_130512745.1">
    <property type="nucleotide sequence ID" value="NZ_SHKY01000001.1"/>
</dbReference>
<dbReference type="EMBL" id="SHKY01000001">
    <property type="protein sequence ID" value="RZU54385.1"/>
    <property type="molecule type" value="Genomic_DNA"/>
</dbReference>
<gene>
    <name evidence="2" type="ORF">EV385_6336</name>
</gene>
<dbReference type="Proteomes" id="UP000292564">
    <property type="component" value="Unassembled WGS sequence"/>
</dbReference>
<reference evidence="2 3" key="1">
    <citation type="submission" date="2019-02" db="EMBL/GenBank/DDBJ databases">
        <title>Sequencing the genomes of 1000 actinobacteria strains.</title>
        <authorList>
            <person name="Klenk H.-P."/>
        </authorList>
    </citation>
    <scope>NUCLEOTIDE SEQUENCE [LARGE SCALE GENOMIC DNA]</scope>
    <source>
        <strain evidence="2 3">DSM 45162</strain>
    </source>
</reference>
<evidence type="ECO:0000313" key="3">
    <source>
        <dbReference type="Proteomes" id="UP000292564"/>
    </source>
</evidence>
<sequence length="186" mass="19722">MNGGHLQIFVCGAGPATDIGRLLKIARGKSWTTSITATASALGFIDVLAVEEIAGQPVRTSYQQPAAGFRVLPDVDAVVVAPATYNTINKLASGTADTYPLTSLAELIGRGVPTVVVPFVNAALAARAPFRLSLVSLRKEGVRIISGPGEGWEPHPPGTGGERQQLFPWQMAFDLAQELAERHTHR</sequence>
<dbReference type="InterPro" id="IPR036551">
    <property type="entry name" value="Flavin_trans-like"/>
</dbReference>
<dbReference type="SUPFAM" id="SSF52507">
    <property type="entry name" value="Homo-oligomeric flavin-containing Cys decarboxylases, HFCD"/>
    <property type="match status" value="1"/>
</dbReference>